<feature type="transmembrane region" description="Helical" evidence="5">
    <location>
        <begin position="45"/>
        <end position="62"/>
    </location>
</feature>
<dbReference type="PANTHER" id="PTHR43847">
    <property type="entry name" value="BLL3993 PROTEIN"/>
    <property type="match status" value="1"/>
</dbReference>
<dbReference type="EMBL" id="JARULN010000001">
    <property type="protein sequence ID" value="MDG5752832.1"/>
    <property type="molecule type" value="Genomic_DNA"/>
</dbReference>
<dbReference type="RefSeq" id="WP_124563934.1">
    <property type="nucleotide sequence ID" value="NZ_JARRRY010000001.1"/>
</dbReference>
<evidence type="ECO:0000313" key="7">
    <source>
        <dbReference type="Proteomes" id="UP001218246"/>
    </source>
</evidence>
<feature type="transmembrane region" description="Helical" evidence="5">
    <location>
        <begin position="121"/>
        <end position="147"/>
    </location>
</feature>
<name>A0ABT6H2J5_9BACI</name>
<keyword evidence="3 5" id="KW-1133">Transmembrane helix</keyword>
<dbReference type="Gene3D" id="1.20.120.1630">
    <property type="match status" value="1"/>
</dbReference>
<keyword evidence="2 5" id="KW-0812">Transmembrane</keyword>
<dbReference type="Proteomes" id="UP001218246">
    <property type="component" value="Unassembled WGS sequence"/>
</dbReference>
<gene>
    <name evidence="6" type="ORF">P6P90_02295</name>
</gene>
<evidence type="ECO:0000256" key="3">
    <source>
        <dbReference type="ARBA" id="ARBA00022989"/>
    </source>
</evidence>
<evidence type="ECO:0000313" key="6">
    <source>
        <dbReference type="EMBL" id="MDG5752832.1"/>
    </source>
</evidence>
<protein>
    <submittedName>
        <fullName evidence="6">Isoprenylcysteine carboxylmethyltransferase family protein</fullName>
    </submittedName>
</protein>
<keyword evidence="4 5" id="KW-0472">Membrane</keyword>
<evidence type="ECO:0000256" key="2">
    <source>
        <dbReference type="ARBA" id="ARBA00022692"/>
    </source>
</evidence>
<comment type="caution">
    <text evidence="6">The sequence shown here is derived from an EMBL/GenBank/DDBJ whole genome shotgun (WGS) entry which is preliminary data.</text>
</comment>
<evidence type="ECO:0000256" key="4">
    <source>
        <dbReference type="ARBA" id="ARBA00023136"/>
    </source>
</evidence>
<proteinExistence type="predicted"/>
<reference evidence="6 7" key="1">
    <citation type="submission" date="2023-04" db="EMBL/GenBank/DDBJ databases">
        <title>Ectobacillus antri isolated from activated sludge.</title>
        <authorList>
            <person name="Yan P."/>
            <person name="Liu X."/>
        </authorList>
    </citation>
    <scope>NUCLEOTIDE SEQUENCE [LARGE SCALE GENOMIC DNA]</scope>
    <source>
        <strain evidence="6 7">C18H</strain>
    </source>
</reference>
<evidence type="ECO:0000256" key="1">
    <source>
        <dbReference type="ARBA" id="ARBA00004141"/>
    </source>
</evidence>
<dbReference type="InterPro" id="IPR052527">
    <property type="entry name" value="Metal_cation-efflux_comp"/>
</dbReference>
<evidence type="ECO:0000256" key="5">
    <source>
        <dbReference type="SAM" id="Phobius"/>
    </source>
</evidence>
<sequence>MNFVVFFIFVVLQRVGELVIAKKNERHMKERGALEFGQAHYTYMVLMHVSFLLCTATEVIWLHKSPSPLWPMLLCVFIITQILRIWVISSLGIYWNTKIIVLPGATVVKKGPYRFIRHPNYLVVIVEIVVIPLLFQAYLTAFLFTALNIAMLRVRIKEEEKALVESTTYQNEFNEISRFTP</sequence>
<feature type="transmembrane region" description="Helical" evidence="5">
    <location>
        <begin position="69"/>
        <end position="95"/>
    </location>
</feature>
<comment type="subcellular location">
    <subcellularLocation>
        <location evidence="1">Membrane</location>
        <topology evidence="1">Multi-pass membrane protein</topology>
    </subcellularLocation>
</comment>
<dbReference type="InterPro" id="IPR007269">
    <property type="entry name" value="ICMT_MeTrfase"/>
</dbReference>
<organism evidence="6 7">
    <name type="scientific">Ectobacillus antri</name>
    <dbReference type="NCBI Taxonomy" id="2486280"/>
    <lineage>
        <taxon>Bacteria</taxon>
        <taxon>Bacillati</taxon>
        <taxon>Bacillota</taxon>
        <taxon>Bacilli</taxon>
        <taxon>Bacillales</taxon>
        <taxon>Bacillaceae</taxon>
        <taxon>Ectobacillus</taxon>
    </lineage>
</organism>
<accession>A0ABT6H2J5</accession>
<dbReference type="Pfam" id="PF04140">
    <property type="entry name" value="ICMT"/>
    <property type="match status" value="1"/>
</dbReference>
<keyword evidence="7" id="KW-1185">Reference proteome</keyword>
<dbReference type="PANTHER" id="PTHR43847:SF1">
    <property type="entry name" value="BLL3993 PROTEIN"/>
    <property type="match status" value="1"/>
</dbReference>